<gene>
    <name evidence="1" type="ORF">C2G38_2172520</name>
</gene>
<dbReference type="AlphaFoldDB" id="A0A397VKE5"/>
<dbReference type="OrthoDB" id="2362126at2759"/>
<dbReference type="Proteomes" id="UP000266673">
    <property type="component" value="Unassembled WGS sequence"/>
</dbReference>
<keyword evidence="2" id="KW-1185">Reference proteome</keyword>
<organism evidence="1 2">
    <name type="scientific">Gigaspora rosea</name>
    <dbReference type="NCBI Taxonomy" id="44941"/>
    <lineage>
        <taxon>Eukaryota</taxon>
        <taxon>Fungi</taxon>
        <taxon>Fungi incertae sedis</taxon>
        <taxon>Mucoromycota</taxon>
        <taxon>Glomeromycotina</taxon>
        <taxon>Glomeromycetes</taxon>
        <taxon>Diversisporales</taxon>
        <taxon>Gigasporaceae</taxon>
        <taxon>Gigaspora</taxon>
    </lineage>
</organism>
<comment type="caution">
    <text evidence="1">The sequence shown here is derived from an EMBL/GenBank/DDBJ whole genome shotgun (WGS) entry which is preliminary data.</text>
</comment>
<evidence type="ECO:0000313" key="1">
    <source>
        <dbReference type="EMBL" id="RIB22960.1"/>
    </source>
</evidence>
<reference evidence="1 2" key="1">
    <citation type="submission" date="2018-06" db="EMBL/GenBank/DDBJ databases">
        <title>Comparative genomics reveals the genomic features of Rhizophagus irregularis, R. cerebriforme, R. diaphanum and Gigaspora rosea, and their symbiotic lifestyle signature.</title>
        <authorList>
            <person name="Morin E."/>
            <person name="San Clemente H."/>
            <person name="Chen E.C.H."/>
            <person name="De La Providencia I."/>
            <person name="Hainaut M."/>
            <person name="Kuo A."/>
            <person name="Kohler A."/>
            <person name="Murat C."/>
            <person name="Tang N."/>
            <person name="Roy S."/>
            <person name="Loubradou J."/>
            <person name="Henrissat B."/>
            <person name="Grigoriev I.V."/>
            <person name="Corradi N."/>
            <person name="Roux C."/>
            <person name="Martin F.M."/>
        </authorList>
    </citation>
    <scope>NUCLEOTIDE SEQUENCE [LARGE SCALE GENOMIC DNA]</scope>
    <source>
        <strain evidence="1 2">DAOM 194757</strain>
    </source>
</reference>
<name>A0A397VKE5_9GLOM</name>
<proteinExistence type="predicted"/>
<dbReference type="EMBL" id="QKWP01000284">
    <property type="protein sequence ID" value="RIB22960.1"/>
    <property type="molecule type" value="Genomic_DNA"/>
</dbReference>
<evidence type="ECO:0000313" key="2">
    <source>
        <dbReference type="Proteomes" id="UP000266673"/>
    </source>
</evidence>
<sequence>MRGILIKVHVFKKEFCQDKKNVKRKFDEFKQFRKTDLDILNLTDSDIIKRPWEIRKIEVQEIPKIKTIPHSIYDNDDRIIQSVEIDELDYDDPLMSSILDTSEPHEWLKNGRSLNIRHCSKWNKEDFLDSPKKNGNPFREYLNNKNEFKRRNYYGFKDKAMSEGSWALDGILMPLKFADRILKDIRLFCPEKPSDASKSRRNENKENEGDVSQLYVVQRDALDCFDIVKTIEKRDMFNEKYKKKTDSQNTKQKYFKIGRGKDVEKRLRQWEKKCNYDNYDADLLKNFPLDTDVNIRTGLRKTNQNKRKLFRMLKDIYDDIFKARDGQNF</sequence>
<accession>A0A397VKE5</accession>
<protein>
    <submittedName>
        <fullName evidence="1">Uncharacterized protein</fullName>
    </submittedName>
</protein>